<gene>
    <name evidence="2" type="ORF">BO86DRAFT_225293</name>
</gene>
<dbReference type="Proteomes" id="UP000249497">
    <property type="component" value="Unassembled WGS sequence"/>
</dbReference>
<accession>A0A8T8WNT4</accession>
<evidence type="ECO:0000313" key="3">
    <source>
        <dbReference type="Proteomes" id="UP000249497"/>
    </source>
</evidence>
<sequence length="63" mass="7577">MDDNKQNHRVKLPLEESDRDISSPRPQEEIRLDDRLKALLNKIEYNKSSIRVMNKSKRTRKKN</sequence>
<proteinExistence type="predicted"/>
<keyword evidence="3" id="KW-1185">Reference proteome</keyword>
<feature type="region of interest" description="Disordered" evidence="1">
    <location>
        <begin position="1"/>
        <end position="28"/>
    </location>
</feature>
<dbReference type="GeneID" id="37170646"/>
<dbReference type="EMBL" id="KZ824846">
    <property type="protein sequence ID" value="RAH77262.1"/>
    <property type="molecule type" value="Genomic_DNA"/>
</dbReference>
<evidence type="ECO:0000313" key="2">
    <source>
        <dbReference type="EMBL" id="RAH77262.1"/>
    </source>
</evidence>
<dbReference type="RefSeq" id="XP_025523156.1">
    <property type="nucleotide sequence ID" value="XM_025666954.1"/>
</dbReference>
<evidence type="ECO:0000256" key="1">
    <source>
        <dbReference type="SAM" id="MobiDB-lite"/>
    </source>
</evidence>
<name>A0A8T8WNT4_ASPJA</name>
<reference evidence="2 3" key="1">
    <citation type="submission" date="2018-02" db="EMBL/GenBank/DDBJ databases">
        <title>The genomes of Aspergillus section Nigri reveals drivers in fungal speciation.</title>
        <authorList>
            <consortium name="DOE Joint Genome Institute"/>
            <person name="Vesth T.C."/>
            <person name="Nybo J."/>
            <person name="Theobald S."/>
            <person name="Brandl J."/>
            <person name="Frisvad J.C."/>
            <person name="Nielsen K.F."/>
            <person name="Lyhne E.K."/>
            <person name="Kogle M.E."/>
            <person name="Kuo A."/>
            <person name="Riley R."/>
            <person name="Clum A."/>
            <person name="Nolan M."/>
            <person name="Lipzen A."/>
            <person name="Salamov A."/>
            <person name="Henrissat B."/>
            <person name="Wiebenga A."/>
            <person name="De vries R.P."/>
            <person name="Grigoriev I.V."/>
            <person name="Mortensen U.H."/>
            <person name="Andersen M.R."/>
            <person name="Baker S.E."/>
        </authorList>
    </citation>
    <scope>NUCLEOTIDE SEQUENCE [LARGE SCALE GENOMIC DNA]</scope>
    <source>
        <strain evidence="2 3">CBS 114.51</strain>
    </source>
</reference>
<protein>
    <submittedName>
        <fullName evidence="2">Uncharacterized protein</fullName>
    </submittedName>
</protein>
<dbReference type="AlphaFoldDB" id="A0A8T8WNT4"/>
<organism evidence="2 3">
    <name type="scientific">Aspergillus japonicus CBS 114.51</name>
    <dbReference type="NCBI Taxonomy" id="1448312"/>
    <lineage>
        <taxon>Eukaryota</taxon>
        <taxon>Fungi</taxon>
        <taxon>Dikarya</taxon>
        <taxon>Ascomycota</taxon>
        <taxon>Pezizomycotina</taxon>
        <taxon>Eurotiomycetes</taxon>
        <taxon>Eurotiomycetidae</taxon>
        <taxon>Eurotiales</taxon>
        <taxon>Aspergillaceae</taxon>
        <taxon>Aspergillus</taxon>
        <taxon>Aspergillus subgen. Circumdati</taxon>
    </lineage>
</organism>